<evidence type="ECO:0008006" key="4">
    <source>
        <dbReference type="Google" id="ProtNLM"/>
    </source>
</evidence>
<reference evidence="2 3" key="1">
    <citation type="submission" date="2019-02" db="EMBL/GenBank/DDBJ databases">
        <title>Deep-cultivation of Planctomycetes and their phenomic and genomic characterization uncovers novel biology.</title>
        <authorList>
            <person name="Wiegand S."/>
            <person name="Jogler M."/>
            <person name="Boedeker C."/>
            <person name="Pinto D."/>
            <person name="Vollmers J."/>
            <person name="Rivas-Marin E."/>
            <person name="Kohn T."/>
            <person name="Peeters S.H."/>
            <person name="Heuer A."/>
            <person name="Rast P."/>
            <person name="Oberbeckmann S."/>
            <person name="Bunk B."/>
            <person name="Jeske O."/>
            <person name="Meyerdierks A."/>
            <person name="Storesund J.E."/>
            <person name="Kallscheuer N."/>
            <person name="Luecker S."/>
            <person name="Lage O.M."/>
            <person name="Pohl T."/>
            <person name="Merkel B.J."/>
            <person name="Hornburger P."/>
            <person name="Mueller R.-W."/>
            <person name="Bruemmer F."/>
            <person name="Labrenz M."/>
            <person name="Spormann A.M."/>
            <person name="Op den Camp H."/>
            <person name="Overmann J."/>
            <person name="Amann R."/>
            <person name="Jetten M.S.M."/>
            <person name="Mascher T."/>
            <person name="Medema M.H."/>
            <person name="Devos D.P."/>
            <person name="Kaster A.-K."/>
            <person name="Ovreas L."/>
            <person name="Rohde M."/>
            <person name="Galperin M.Y."/>
            <person name="Jogler C."/>
        </authorList>
    </citation>
    <scope>NUCLEOTIDE SEQUENCE [LARGE SCALE GENOMIC DNA]</scope>
    <source>
        <strain evidence="2 3">K23_9</strain>
    </source>
</reference>
<protein>
    <recommendedName>
        <fullName evidence="4">DUF4956 domain-containing protein</fullName>
    </recommendedName>
</protein>
<keyword evidence="1" id="KW-0812">Transmembrane</keyword>
<evidence type="ECO:0000256" key="1">
    <source>
        <dbReference type="SAM" id="Phobius"/>
    </source>
</evidence>
<dbReference type="OrthoDB" id="5464825at2"/>
<keyword evidence="3" id="KW-1185">Reference proteome</keyword>
<dbReference type="Pfam" id="PF16316">
    <property type="entry name" value="DUF4956"/>
    <property type="match status" value="1"/>
</dbReference>
<dbReference type="EMBL" id="CP036526">
    <property type="protein sequence ID" value="QDT09405.1"/>
    <property type="molecule type" value="Genomic_DNA"/>
</dbReference>
<sequence length="232" mass="25134">MDKFVDAWRQVELSVSSQGDSSAIALAFYMLIGGCLSLYIRWLYRRFSSSPSDTDSITRVFPLLVIITAAVIAIVKSSLALSLGLVGALSIVRFRAAIKEPEELCYLFLCIAVGLSLGAELPLIAVSLVAVSTIFVLIMHADGRLRRENNLLLTVSGDAKQYFSGDKPAAAAAIEEVAGSFTLQRLDVESDRGQLRVSLGRRAESDTMSLVAALRQRLPDCEISYVNLDASV</sequence>
<keyword evidence="1" id="KW-0472">Membrane</keyword>
<name>A0A517NQL4_9BACT</name>
<dbReference type="AlphaFoldDB" id="A0A517NQL4"/>
<accession>A0A517NQL4</accession>
<gene>
    <name evidence="2" type="ORF">K239x_13510</name>
</gene>
<proteinExistence type="predicted"/>
<organism evidence="2 3">
    <name type="scientific">Stieleria marina</name>
    <dbReference type="NCBI Taxonomy" id="1930275"/>
    <lineage>
        <taxon>Bacteria</taxon>
        <taxon>Pseudomonadati</taxon>
        <taxon>Planctomycetota</taxon>
        <taxon>Planctomycetia</taxon>
        <taxon>Pirellulales</taxon>
        <taxon>Pirellulaceae</taxon>
        <taxon>Stieleria</taxon>
    </lineage>
</organism>
<evidence type="ECO:0000313" key="3">
    <source>
        <dbReference type="Proteomes" id="UP000319817"/>
    </source>
</evidence>
<dbReference type="InterPro" id="IPR032531">
    <property type="entry name" value="DUF4956"/>
</dbReference>
<dbReference type="PROSITE" id="PS51257">
    <property type="entry name" value="PROKAR_LIPOPROTEIN"/>
    <property type="match status" value="1"/>
</dbReference>
<keyword evidence="1" id="KW-1133">Transmembrane helix</keyword>
<feature type="transmembrane region" description="Helical" evidence="1">
    <location>
        <begin position="63"/>
        <end position="86"/>
    </location>
</feature>
<dbReference type="Proteomes" id="UP000319817">
    <property type="component" value="Chromosome"/>
</dbReference>
<feature type="transmembrane region" description="Helical" evidence="1">
    <location>
        <begin position="106"/>
        <end position="139"/>
    </location>
</feature>
<evidence type="ECO:0000313" key="2">
    <source>
        <dbReference type="EMBL" id="QDT09405.1"/>
    </source>
</evidence>
<dbReference type="RefSeq" id="WP_145416964.1">
    <property type="nucleotide sequence ID" value="NZ_CP036526.1"/>
</dbReference>
<feature type="transmembrane region" description="Helical" evidence="1">
    <location>
        <begin position="23"/>
        <end position="42"/>
    </location>
</feature>